<dbReference type="Gene3D" id="3.30.750.24">
    <property type="entry name" value="STAS domain"/>
    <property type="match status" value="1"/>
</dbReference>
<evidence type="ECO:0000256" key="5">
    <source>
        <dbReference type="SAM" id="Phobius"/>
    </source>
</evidence>
<dbReference type="InterPro" id="IPR002645">
    <property type="entry name" value="STAS_dom"/>
</dbReference>
<name>A0A915BZH0_PARUN</name>
<feature type="transmembrane region" description="Helical" evidence="5">
    <location>
        <begin position="253"/>
        <end position="270"/>
    </location>
</feature>
<evidence type="ECO:0000259" key="6">
    <source>
        <dbReference type="PROSITE" id="PS50801"/>
    </source>
</evidence>
<dbReference type="PROSITE" id="PS50801">
    <property type="entry name" value="STAS"/>
    <property type="match status" value="1"/>
</dbReference>
<evidence type="ECO:0000256" key="1">
    <source>
        <dbReference type="ARBA" id="ARBA00004141"/>
    </source>
</evidence>
<dbReference type="Proteomes" id="UP000887569">
    <property type="component" value="Unplaced"/>
</dbReference>
<evidence type="ECO:0000313" key="7">
    <source>
        <dbReference type="Proteomes" id="UP000887569"/>
    </source>
</evidence>
<evidence type="ECO:0000313" key="9">
    <source>
        <dbReference type="WBParaSite" id="PgR068_g038_t03"/>
    </source>
</evidence>
<dbReference type="Pfam" id="PF00916">
    <property type="entry name" value="Sulfate_transp"/>
    <property type="match status" value="1"/>
</dbReference>
<evidence type="ECO:0000256" key="2">
    <source>
        <dbReference type="ARBA" id="ARBA00022692"/>
    </source>
</evidence>
<comment type="subcellular location">
    <subcellularLocation>
        <location evidence="1">Membrane</location>
        <topology evidence="1">Multi-pass membrane protein</topology>
    </subcellularLocation>
</comment>
<dbReference type="CDD" id="cd07042">
    <property type="entry name" value="STAS_SulP_like_sulfate_transporter"/>
    <property type="match status" value="1"/>
</dbReference>
<evidence type="ECO:0000256" key="3">
    <source>
        <dbReference type="ARBA" id="ARBA00022989"/>
    </source>
</evidence>
<dbReference type="WBParaSite" id="PgR068_g038_t02">
    <property type="protein sequence ID" value="PgR068_g038_t02"/>
    <property type="gene ID" value="PgR068_g038"/>
</dbReference>
<dbReference type="InterPro" id="IPR001902">
    <property type="entry name" value="SLC26A/SulP_fam"/>
</dbReference>
<feature type="transmembrane region" description="Helical" evidence="5">
    <location>
        <begin position="100"/>
        <end position="119"/>
    </location>
</feature>
<keyword evidence="2 5" id="KW-0812">Transmembrane</keyword>
<dbReference type="PANTHER" id="PTHR11814">
    <property type="entry name" value="SULFATE TRANSPORTER"/>
    <property type="match status" value="1"/>
</dbReference>
<keyword evidence="7" id="KW-1185">Reference proteome</keyword>
<keyword evidence="4 5" id="KW-0472">Membrane</keyword>
<reference evidence="8 9" key="1">
    <citation type="submission" date="2022-11" db="UniProtKB">
        <authorList>
            <consortium name="WormBaseParasite"/>
        </authorList>
    </citation>
    <scope>IDENTIFICATION</scope>
</reference>
<feature type="transmembrane region" description="Helical" evidence="5">
    <location>
        <begin position="167"/>
        <end position="191"/>
    </location>
</feature>
<dbReference type="Pfam" id="PF01740">
    <property type="entry name" value="STAS"/>
    <property type="match status" value="1"/>
</dbReference>
<feature type="domain" description="STAS" evidence="6">
    <location>
        <begin position="517"/>
        <end position="637"/>
    </location>
</feature>
<proteinExistence type="predicted"/>
<dbReference type="InterPro" id="IPR018045">
    <property type="entry name" value="S04_transporter_CS"/>
</dbReference>
<sequence length="665" mass="74031">MEDDDLKIPIVINRDVINQKDFDIKYGYAKPQTDIKQRIFAHLHAGGRKNSAEILKRFVPIVGWMQFYEKNDLITDIIAGLTVGVLCVPQAMAYASLANVNAVIGLYTSFFPTITYAIFGTSKHITLGMFAVVALMVGNAVDRELRSNSANETDSFFGTIPDSNPEIVLVSTLAFLVGLFMAVMSVLQLHFITSYLSDPLVGGFTTGAACHVFASQVPKLVGVSLRPRQGLFKLPYLAKDFILSLPNANRLEALISLISIGMLMVGKLLINPSVQRRYHVPIPFELFVMICGIAITHSLKLHEKYGVAIVGDIPRCLPSPSIPRFQLFRALLVDAMLIAIVIFSVTVSVGKVFAKKHNYQITASQELRALALCQIIGGLMSCHPASGSLSRAAVNSQMGVRSEISSCVSAILVLFVILVVGPLLHDLPMSILASIIIVALEKMFRQAEDIRRLWKVSKIDLLIWLVSFFGTFMWNVSQGLGVSIGFAILTVIIRTQWANAVTLGQMHDTELYRDVRRYRNAEIASNIAIYRYDAPLLFLNNDRFKSRAIRMVDQKFKDYDGEDKKFVIIDASGFTYIDYMGVEGLKDLHAEFTKKDIHLLIASPKAAARELFIKCQLYDIISEHLFFPSIHDALLYAKAHQTKSQPSNRRLIRSDLAPKKADLHS</sequence>
<dbReference type="PROSITE" id="PS01130">
    <property type="entry name" value="SLC26A"/>
    <property type="match status" value="1"/>
</dbReference>
<dbReference type="GO" id="GO:0016020">
    <property type="term" value="C:membrane"/>
    <property type="evidence" value="ECO:0007669"/>
    <property type="project" value="UniProtKB-SubCell"/>
</dbReference>
<evidence type="ECO:0000256" key="4">
    <source>
        <dbReference type="ARBA" id="ARBA00023136"/>
    </source>
</evidence>
<dbReference type="AlphaFoldDB" id="A0A915BZH0"/>
<organism evidence="7 8">
    <name type="scientific">Parascaris univalens</name>
    <name type="common">Nematode worm</name>
    <dbReference type="NCBI Taxonomy" id="6257"/>
    <lineage>
        <taxon>Eukaryota</taxon>
        <taxon>Metazoa</taxon>
        <taxon>Ecdysozoa</taxon>
        <taxon>Nematoda</taxon>
        <taxon>Chromadorea</taxon>
        <taxon>Rhabditida</taxon>
        <taxon>Spirurina</taxon>
        <taxon>Ascaridomorpha</taxon>
        <taxon>Ascaridoidea</taxon>
        <taxon>Ascarididae</taxon>
        <taxon>Parascaris</taxon>
    </lineage>
</organism>
<dbReference type="SUPFAM" id="SSF52091">
    <property type="entry name" value="SpoIIaa-like"/>
    <property type="match status" value="1"/>
</dbReference>
<feature type="transmembrane region" description="Helical" evidence="5">
    <location>
        <begin position="125"/>
        <end position="141"/>
    </location>
</feature>
<dbReference type="InterPro" id="IPR036513">
    <property type="entry name" value="STAS_dom_sf"/>
</dbReference>
<accession>A0A915BZH0</accession>
<dbReference type="NCBIfam" id="TIGR00815">
    <property type="entry name" value="sulP"/>
    <property type="match status" value="1"/>
</dbReference>
<feature type="transmembrane region" description="Helical" evidence="5">
    <location>
        <begin position="327"/>
        <end position="349"/>
    </location>
</feature>
<dbReference type="WBParaSite" id="PgR068_g038_t03">
    <property type="protein sequence ID" value="PgR068_g038_t03"/>
    <property type="gene ID" value="PgR068_g038"/>
</dbReference>
<protein>
    <submittedName>
        <fullName evidence="8 9">STAS domain-containing protein</fullName>
    </submittedName>
</protein>
<dbReference type="GO" id="GO:0008271">
    <property type="term" value="F:secondary active sulfate transmembrane transporter activity"/>
    <property type="evidence" value="ECO:0007669"/>
    <property type="project" value="InterPro"/>
</dbReference>
<feature type="transmembrane region" description="Helical" evidence="5">
    <location>
        <begin position="282"/>
        <end position="299"/>
    </location>
</feature>
<feature type="transmembrane region" description="Helical" evidence="5">
    <location>
        <begin position="404"/>
        <end position="421"/>
    </location>
</feature>
<evidence type="ECO:0000313" key="8">
    <source>
        <dbReference type="WBParaSite" id="PgR068_g038_t02"/>
    </source>
</evidence>
<keyword evidence="3 5" id="KW-1133">Transmembrane helix</keyword>
<feature type="transmembrane region" description="Helical" evidence="5">
    <location>
        <begin position="480"/>
        <end position="497"/>
    </location>
</feature>
<dbReference type="InterPro" id="IPR011547">
    <property type="entry name" value="SLC26A/SulP_dom"/>
</dbReference>